<dbReference type="CDD" id="cd00063">
    <property type="entry name" value="FN3"/>
    <property type="match status" value="1"/>
</dbReference>
<feature type="domain" description="Fibronectin type-III" evidence="1">
    <location>
        <begin position="1"/>
        <end position="93"/>
    </location>
</feature>
<comment type="caution">
    <text evidence="2">The sequence shown here is derived from an EMBL/GenBank/DDBJ whole genome shotgun (WGS) entry which is preliminary data.</text>
</comment>
<feature type="non-terminal residue" evidence="2">
    <location>
        <position position="1"/>
    </location>
</feature>
<dbReference type="Proteomes" id="UP001595818">
    <property type="component" value="Unassembled WGS sequence"/>
</dbReference>
<gene>
    <name evidence="2" type="ORF">ACFPFU_25690</name>
</gene>
<sequence>SLVSPSNNATGVVLPPTLSWNAVTGATSYHLQVSANSDFSGSVYNTDGLTGTSAEIPDLSYATQYHWRVRAANSAGPGDWSEARTFTTATAEPGPSAQLVAHWKMEEGSGSTIVDHSGNNNNGTLRNSSNVTWVTGVDGLALNLPGTTGRFAEVNNHSSLNITEAITLSAWIRPAVRQTKSIVNKSTLNGYEINTTSSG</sequence>
<accession>A0ABV9T8G1</accession>
<protein>
    <submittedName>
        <fullName evidence="2">Fibronectin type III domain-containing protein</fullName>
    </submittedName>
</protein>
<dbReference type="Pfam" id="PF25788">
    <property type="entry name" value="Ig_Rha78A_N"/>
    <property type="match status" value="1"/>
</dbReference>
<dbReference type="Gene3D" id="2.60.40.10">
    <property type="entry name" value="Immunoglobulins"/>
    <property type="match status" value="1"/>
</dbReference>
<name>A0ABV9T8G1_9BACT</name>
<dbReference type="InterPro" id="IPR013783">
    <property type="entry name" value="Ig-like_fold"/>
</dbReference>
<dbReference type="RefSeq" id="WP_377069613.1">
    <property type="nucleotide sequence ID" value="NZ_JBHSJJ010000055.1"/>
</dbReference>
<evidence type="ECO:0000259" key="1">
    <source>
        <dbReference type="PROSITE" id="PS50853"/>
    </source>
</evidence>
<dbReference type="InterPro" id="IPR013320">
    <property type="entry name" value="ConA-like_dom_sf"/>
</dbReference>
<dbReference type="Gene3D" id="2.60.120.200">
    <property type="match status" value="1"/>
</dbReference>
<proteinExistence type="predicted"/>
<dbReference type="SUPFAM" id="SSF49899">
    <property type="entry name" value="Concanavalin A-like lectins/glucanases"/>
    <property type="match status" value="1"/>
</dbReference>
<feature type="non-terminal residue" evidence="2">
    <location>
        <position position="199"/>
    </location>
</feature>
<dbReference type="InterPro" id="IPR036116">
    <property type="entry name" value="FN3_sf"/>
</dbReference>
<dbReference type="PROSITE" id="PS50853">
    <property type="entry name" value="FN3"/>
    <property type="match status" value="1"/>
</dbReference>
<dbReference type="SUPFAM" id="SSF49265">
    <property type="entry name" value="Fibronectin type III"/>
    <property type="match status" value="1"/>
</dbReference>
<evidence type="ECO:0000313" key="2">
    <source>
        <dbReference type="EMBL" id="MFC4875114.1"/>
    </source>
</evidence>
<dbReference type="InterPro" id="IPR003961">
    <property type="entry name" value="FN3_dom"/>
</dbReference>
<dbReference type="EMBL" id="JBHSJJ010000055">
    <property type="protein sequence ID" value="MFC4875114.1"/>
    <property type="molecule type" value="Genomic_DNA"/>
</dbReference>
<reference evidence="3" key="1">
    <citation type="journal article" date="2019" name="Int. J. Syst. Evol. Microbiol.">
        <title>The Global Catalogue of Microorganisms (GCM) 10K type strain sequencing project: providing services to taxonomists for standard genome sequencing and annotation.</title>
        <authorList>
            <consortium name="The Broad Institute Genomics Platform"/>
            <consortium name="The Broad Institute Genome Sequencing Center for Infectious Disease"/>
            <person name="Wu L."/>
            <person name="Ma J."/>
        </authorList>
    </citation>
    <scope>NUCLEOTIDE SEQUENCE [LARGE SCALE GENOMIC DNA]</scope>
    <source>
        <strain evidence="3">CGMCC 4.7466</strain>
    </source>
</reference>
<evidence type="ECO:0000313" key="3">
    <source>
        <dbReference type="Proteomes" id="UP001595818"/>
    </source>
</evidence>
<keyword evidence="3" id="KW-1185">Reference proteome</keyword>
<organism evidence="2 3">
    <name type="scientific">Negadavirga shengliensis</name>
    <dbReference type="NCBI Taxonomy" id="1389218"/>
    <lineage>
        <taxon>Bacteria</taxon>
        <taxon>Pseudomonadati</taxon>
        <taxon>Bacteroidota</taxon>
        <taxon>Cytophagia</taxon>
        <taxon>Cytophagales</taxon>
        <taxon>Cyclobacteriaceae</taxon>
        <taxon>Negadavirga</taxon>
    </lineage>
</organism>